<evidence type="ECO:0000256" key="2">
    <source>
        <dbReference type="ARBA" id="ARBA00022723"/>
    </source>
</evidence>
<dbReference type="InterPro" id="IPR041147">
    <property type="entry name" value="GH38_C"/>
</dbReference>
<dbReference type="CDD" id="cd04084">
    <property type="entry name" value="CBM6_xylanase-like"/>
    <property type="match status" value="4"/>
</dbReference>
<dbReference type="Pfam" id="PF07748">
    <property type="entry name" value="Glyco_hydro_38C"/>
    <property type="match status" value="1"/>
</dbReference>
<dbReference type="InterPro" id="IPR000421">
    <property type="entry name" value="FA58C"/>
</dbReference>
<dbReference type="Gene3D" id="1.20.1270.50">
    <property type="entry name" value="Glycoside hydrolase family 38, central domain"/>
    <property type="match status" value="1"/>
</dbReference>
<comment type="similarity">
    <text evidence="1">Belongs to the glycosyl hydrolase 38 family.</text>
</comment>
<evidence type="ECO:0000313" key="9">
    <source>
        <dbReference type="EMBL" id="BCI61304.1"/>
    </source>
</evidence>
<proteinExistence type="inferred from homology"/>
<dbReference type="GO" id="GO:0030246">
    <property type="term" value="F:carbohydrate binding"/>
    <property type="evidence" value="ECO:0007669"/>
    <property type="project" value="InterPro"/>
</dbReference>
<dbReference type="InterPro" id="IPR027291">
    <property type="entry name" value="Glyco_hydro_38_N_sf"/>
</dbReference>
<dbReference type="InterPro" id="IPR028995">
    <property type="entry name" value="Glyco_hydro_57/38_cen_sf"/>
</dbReference>
<reference evidence="10" key="1">
    <citation type="submission" date="2020-07" db="EMBL/GenBank/DDBJ databases">
        <title>Complete genome sequencing of Clostridia bacterium strain 12CBH8.</title>
        <authorList>
            <person name="Sakamoto M."/>
            <person name="Murakami T."/>
            <person name="Mori H."/>
        </authorList>
    </citation>
    <scope>NUCLEOTIDE SEQUENCE [LARGE SCALE GENOMIC DNA]</scope>
    <source>
        <strain evidence="10">12CBH8</strain>
    </source>
</reference>
<dbReference type="PROSITE" id="PS51175">
    <property type="entry name" value="CBM6"/>
    <property type="match status" value="4"/>
</dbReference>
<accession>A0A7I8D9K9</accession>
<keyword evidence="5" id="KW-0326">Glycosidase</keyword>
<dbReference type="InterPro" id="IPR013780">
    <property type="entry name" value="Glyco_hydro_b"/>
</dbReference>
<dbReference type="SUPFAM" id="SSF49785">
    <property type="entry name" value="Galactose-binding domain-like"/>
    <property type="match status" value="5"/>
</dbReference>
<dbReference type="Gene3D" id="3.20.110.10">
    <property type="entry name" value="Glycoside hydrolase 38, N terminal domain"/>
    <property type="match status" value="1"/>
</dbReference>
<dbReference type="InterPro" id="IPR011081">
    <property type="entry name" value="Big_4"/>
</dbReference>
<keyword evidence="3 6" id="KW-0732">Signal</keyword>
<evidence type="ECO:0000256" key="1">
    <source>
        <dbReference type="ARBA" id="ARBA00009792"/>
    </source>
</evidence>
<keyword evidence="4" id="KW-0378">Hydrolase</keyword>
<feature type="signal peptide" evidence="6">
    <location>
        <begin position="1"/>
        <end position="30"/>
    </location>
</feature>
<dbReference type="InterPro" id="IPR011330">
    <property type="entry name" value="Glyco_hydro/deAcase_b/a-brl"/>
</dbReference>
<dbReference type="Proteomes" id="UP000593890">
    <property type="component" value="Chromosome"/>
</dbReference>
<dbReference type="PANTHER" id="PTHR46017">
    <property type="entry name" value="ALPHA-MANNOSIDASE 2C1"/>
    <property type="match status" value="1"/>
</dbReference>
<dbReference type="SMART" id="SM00606">
    <property type="entry name" value="CBD_IV"/>
    <property type="match status" value="4"/>
</dbReference>
<dbReference type="SUPFAM" id="SSF88688">
    <property type="entry name" value="Families 57/38 glycoside transferase middle domain"/>
    <property type="match status" value="1"/>
</dbReference>
<dbReference type="Pfam" id="PF03422">
    <property type="entry name" value="CBM_6"/>
    <property type="match status" value="4"/>
</dbReference>
<dbReference type="GO" id="GO:0006013">
    <property type="term" value="P:mannose metabolic process"/>
    <property type="evidence" value="ECO:0007669"/>
    <property type="project" value="InterPro"/>
</dbReference>
<dbReference type="KEGG" id="sman:C12CBH8_19430"/>
<protein>
    <recommendedName>
        <fullName evidence="11">Alpha-mannosidase</fullName>
    </recommendedName>
</protein>
<dbReference type="EMBL" id="AP023321">
    <property type="protein sequence ID" value="BCI61304.1"/>
    <property type="molecule type" value="Genomic_DNA"/>
</dbReference>
<dbReference type="SUPFAM" id="SSF74650">
    <property type="entry name" value="Galactose mutarotase-like"/>
    <property type="match status" value="1"/>
</dbReference>
<evidence type="ECO:0000256" key="4">
    <source>
        <dbReference type="ARBA" id="ARBA00022801"/>
    </source>
</evidence>
<feature type="domain" description="CBM6" evidence="8">
    <location>
        <begin position="1555"/>
        <end position="1689"/>
    </location>
</feature>
<dbReference type="Pfam" id="PF17677">
    <property type="entry name" value="Glyco_hydro38C2"/>
    <property type="match status" value="1"/>
</dbReference>
<sequence>MRKATQKALSMALCLSFLATSAIPAVTASAEEGQPKAKLYAVANSHLDTAWNWTLETSIKSYIPNSFRDNFSLLDKYPNFVMNFEGAYRYELLKQYYPDMFEQLKPYVESGRWYPSGAVYENGDVNVPSPEALMRNILYGNKFFEDELGVVDTDITLPDCFGYGYALPSISAHMGLISFSGNKLKWSNDNWLPFDLGNWVGPDGSSLVAQLNCESYLSDFPSNINTGSTGLDWLDKIQSQYTGLTENDTARRLKFYGTGDSGGSVGESKVRSLEEAIARNGTPDALFEVISATNAQMAEEMTEDEKAALESYQGELQLRWHGNGTWTGQALQKYLNRKSELLADKTERSASAAAWLGVNNYPAEKLKAAWKRVVALQHHDVLPGTSIAEVYEQATNDYIIALNQFAEEYETAAGGIASTMDTRVAEGVPVVVNNPVSEDRNEPVEAEVTMEEATQYVRVYDASGKEVPSQVLSTDGNKVKVLFLGAAPSNGYSVYNVKASDSPCDMETGLSITNNTLENNRYKVEINENGDISSIYDKENDKEILEAPITLQQFGNHVSNYGAWEISLDDWEKGVTSEVGNDNLKVTIEENGPVRVALKVERTHRASSFAQTIELSIGDTEDRVDVDNEVMYGERSSYMKAAFPVTVSNENATWDLGLGTIERDTDDEYQYEMVGQQWADLTDEDGSYGVTIMNDSKYGWDKPDDNTLRLTLFHVPEKERNSSKADRRDFGDNRFTYSIMGHTGDWREGKSQYMAQNLNQPMTAVQTTSHAGTMGSEFSFASLNTDQAMIKAIKKAEDTDEIIVRVYELYGQDAEGVTLSMGDGIESFRETNGYETSVSDSTAKLVDGKLVFDMGAYTPKTFAVKLKDKDTSAVTPTYQSIDLNSQFNKDIISFDSNRSDGGFGENGYTFPGELMPESITTGGVTFQLGSSEDGKNNAIEAAGQTIALPEGTTKVHLLAGSQGDDADFTIKVGDQDQVISVQNMWNYVGEWDQYCLNRYGGIKRDAIGLLVDHTHKPSEDRYNDHGYLFDYTIDIPEGVTSITLPEDSNLIVAAATAQTNETYDSFITSPLYPEKEEAAVHTLSVEGVDADLVTGIGEYRTGNPVSINYKGEAADVTWIGSNGTTYEGASIQINMPDEDLTLTPVITPFESEDLAKGKTVKASGETKASEAASMAVDGDDTTKWCDTTSGNKWLEVELGEPMVIDTYVLKNAGFGGETEAWNTADWQIQVKDEDGNWVTVDQVSENPLDSYTGKIRPVYTQYIRLYITAPTRQPTGNSAARIYGFELYQQGDYEGQVVVSNPTLQMGKGGQNVKVTLPAYSDKEGNKVTISAVVKDEKGQIKLDKKQDVALGSNGWDTYTQYVDLYDAVGGIAKTDTLELVILNAEGEEISDVMTVENLGDITFADPFQRLEAEDYSTWSGGNLKVENSITSEGETIRNIGGTYPNAWIAYQNMDFGTGANMLSIRYANNSGRCKSDAKIEVRLGSEDGKLVGTIDIPATGSDWSIYGTATGKLDETITGVQDVYLVMRGTTPDSNPYIANFDYFQFNYERDAFSTIENEDYDEWSGGGLKTEAGDNGTVLAGTYNNAWVKFDNVNFGDGAKAASIRYCAAESRCAADSRVEIRLDSVDGPLAGTIQTPPTASGWGTFTTVEGGLDQTVSGVHDVYFVMKGATDSSHPYIGNFNNFTFIEGQAVEKQVQRVEFEDYADWKDSAMKTEAGGTGTVVANTYPNDWLHYTVDVGNNSMTEITVNYSNNSGRCKTDAKVEVRLGAPDGELIGTVQTPPTASSWGTFGTASTVLSKPITGKQDIYLVLVGTTPDSNPYIGNFDYFELKGEEIPETPASVGVEFEDYADWKDSAMKTEAGGTGTVVANTYPGDWLHYTVDLGNNSMDEVAINYSNNSNRCKTDAYVEVRLGSPDGELVGTVQTPPTASSWGTFGTATASLNKTLTGKQEIYLVLKGTTPDGNPYIGNFDYFELKGVKNPDVSIDSVGDVEGKTVPYGTAFEDLDLPETVNVALSDGSNREVEVQWQQGDYDANTAGTYTLNGTLVLTEGILNPQELSASIQVTVEEKVQTDEFSIDFEKDYYQVNEEMTVTVVTPKDVNNIQVVNERGNAISTLKLSSIFDGQKKIWTMTIKVGSTGNRTFGLKAYQNGAWVMTNVTDQVTVGNMPIDTEVKPFIYKADFSATGAKVNETFTATVVTSTSIDKLAIVNERGKYVSFKQVGYKDQGDKRTWTVELSVGSAGFRILSFKAADVNGNWLSQTAECSIKITK</sequence>
<dbReference type="GO" id="GO:0004559">
    <property type="term" value="F:alpha-mannosidase activity"/>
    <property type="evidence" value="ECO:0007669"/>
    <property type="project" value="InterPro"/>
</dbReference>
<evidence type="ECO:0000259" key="7">
    <source>
        <dbReference type="PROSITE" id="PS50022"/>
    </source>
</evidence>
<evidence type="ECO:0008006" key="11">
    <source>
        <dbReference type="Google" id="ProtNLM"/>
    </source>
</evidence>
<dbReference type="InterPro" id="IPR000602">
    <property type="entry name" value="Glyco_hydro_38_N"/>
</dbReference>
<feature type="domain" description="CBM6" evidence="8">
    <location>
        <begin position="1409"/>
        <end position="1548"/>
    </location>
</feature>
<keyword evidence="2" id="KW-0479">Metal-binding</keyword>
<organism evidence="9 10">
    <name type="scientific">Solibaculum mannosilyticum</name>
    <dbReference type="NCBI Taxonomy" id="2780922"/>
    <lineage>
        <taxon>Bacteria</taxon>
        <taxon>Bacillati</taxon>
        <taxon>Bacillota</taxon>
        <taxon>Clostridia</taxon>
        <taxon>Eubacteriales</taxon>
        <taxon>Oscillospiraceae</taxon>
        <taxon>Solibaculum</taxon>
    </lineage>
</organism>
<dbReference type="InterPro" id="IPR006584">
    <property type="entry name" value="Cellulose-bd_IV"/>
</dbReference>
<dbReference type="GO" id="GO:0046872">
    <property type="term" value="F:metal ion binding"/>
    <property type="evidence" value="ECO:0007669"/>
    <property type="project" value="UniProtKB-KW"/>
</dbReference>
<dbReference type="InterPro" id="IPR008979">
    <property type="entry name" value="Galactose-bd-like_sf"/>
</dbReference>
<dbReference type="GO" id="GO:0009313">
    <property type="term" value="P:oligosaccharide catabolic process"/>
    <property type="evidence" value="ECO:0007669"/>
    <property type="project" value="TreeGrafter"/>
</dbReference>
<dbReference type="Gene3D" id="2.70.98.30">
    <property type="entry name" value="Golgi alpha-mannosidase II, domain 4"/>
    <property type="match status" value="1"/>
</dbReference>
<dbReference type="Gene3D" id="2.60.40.1180">
    <property type="entry name" value="Golgi alpha-mannosidase II"/>
    <property type="match status" value="1"/>
</dbReference>
<feature type="chain" id="PRO_5031326100" description="Alpha-mannosidase" evidence="6">
    <location>
        <begin position="31"/>
        <end position="2272"/>
    </location>
</feature>
<evidence type="ECO:0000256" key="3">
    <source>
        <dbReference type="ARBA" id="ARBA00022729"/>
    </source>
</evidence>
<dbReference type="Pfam" id="PF07532">
    <property type="entry name" value="Big_4"/>
    <property type="match status" value="1"/>
</dbReference>
<gene>
    <name evidence="9" type="ORF">C12CBH8_19430</name>
</gene>
<dbReference type="RefSeq" id="WP_215533151.1">
    <property type="nucleotide sequence ID" value="NZ_AP023321.1"/>
</dbReference>
<evidence type="ECO:0000256" key="6">
    <source>
        <dbReference type="SAM" id="SignalP"/>
    </source>
</evidence>
<dbReference type="InterPro" id="IPR011682">
    <property type="entry name" value="Glyco_hydro_38_C"/>
</dbReference>
<dbReference type="Gene3D" id="2.60.40.2220">
    <property type="match status" value="1"/>
</dbReference>
<name>A0A7I8D9K9_9FIRM</name>
<dbReference type="SUPFAM" id="SSF88713">
    <property type="entry name" value="Glycoside hydrolase/deacetylase"/>
    <property type="match status" value="1"/>
</dbReference>
<feature type="domain" description="CBM6" evidence="8">
    <location>
        <begin position="1699"/>
        <end position="1833"/>
    </location>
</feature>
<evidence type="ECO:0000313" key="10">
    <source>
        <dbReference type="Proteomes" id="UP000593890"/>
    </source>
</evidence>
<feature type="domain" description="F5/8 type C" evidence="7">
    <location>
        <begin position="1141"/>
        <end position="1285"/>
    </location>
</feature>
<dbReference type="PANTHER" id="PTHR46017:SF1">
    <property type="entry name" value="ALPHA-MANNOSIDASE 2C1"/>
    <property type="match status" value="1"/>
</dbReference>
<dbReference type="InterPro" id="IPR015341">
    <property type="entry name" value="Glyco_hydro_38_cen"/>
</dbReference>
<dbReference type="Pfam" id="PF22633">
    <property type="entry name" value="F5_F8_type_C_2"/>
    <property type="match status" value="1"/>
</dbReference>
<dbReference type="Gene3D" id="2.60.120.260">
    <property type="entry name" value="Galactose-binding domain-like"/>
    <property type="match status" value="5"/>
</dbReference>
<dbReference type="SMART" id="SM00872">
    <property type="entry name" value="Alpha-mann_mid"/>
    <property type="match status" value="1"/>
</dbReference>
<dbReference type="InterPro" id="IPR011013">
    <property type="entry name" value="Gal_mutarotase_sf_dom"/>
</dbReference>
<dbReference type="Pfam" id="PF09261">
    <property type="entry name" value="Alpha-mann_mid"/>
    <property type="match status" value="1"/>
</dbReference>
<dbReference type="InterPro" id="IPR037094">
    <property type="entry name" value="Glyco_hydro_38_cen_sf"/>
</dbReference>
<evidence type="ECO:0000256" key="5">
    <source>
        <dbReference type="ARBA" id="ARBA00023295"/>
    </source>
</evidence>
<evidence type="ECO:0000259" key="8">
    <source>
        <dbReference type="PROSITE" id="PS51175"/>
    </source>
</evidence>
<dbReference type="PROSITE" id="PS50022">
    <property type="entry name" value="FA58C_3"/>
    <property type="match status" value="1"/>
</dbReference>
<dbReference type="Pfam" id="PF01074">
    <property type="entry name" value="Glyco_hydro_38N"/>
    <property type="match status" value="1"/>
</dbReference>
<feature type="domain" description="CBM6" evidence="8">
    <location>
        <begin position="1844"/>
        <end position="1978"/>
    </location>
</feature>
<keyword evidence="10" id="KW-1185">Reference proteome</keyword>
<dbReference type="InterPro" id="IPR005084">
    <property type="entry name" value="CBM6"/>
</dbReference>